<gene>
    <name evidence="1" type="ORF">PEVE_00029902</name>
</gene>
<evidence type="ECO:0000313" key="1">
    <source>
        <dbReference type="EMBL" id="CAH3195287.1"/>
    </source>
</evidence>
<proteinExistence type="predicted"/>
<name>A0ABN8SVJ8_9CNID</name>
<evidence type="ECO:0000313" key="2">
    <source>
        <dbReference type="Proteomes" id="UP001159427"/>
    </source>
</evidence>
<reference evidence="1 2" key="1">
    <citation type="submission" date="2022-05" db="EMBL/GenBank/DDBJ databases">
        <authorList>
            <consortium name="Genoscope - CEA"/>
            <person name="William W."/>
        </authorList>
    </citation>
    <scope>NUCLEOTIDE SEQUENCE [LARGE SCALE GENOMIC DNA]</scope>
</reference>
<dbReference type="Proteomes" id="UP001159427">
    <property type="component" value="Unassembled WGS sequence"/>
</dbReference>
<organism evidence="1 2">
    <name type="scientific">Porites evermanni</name>
    <dbReference type="NCBI Taxonomy" id="104178"/>
    <lineage>
        <taxon>Eukaryota</taxon>
        <taxon>Metazoa</taxon>
        <taxon>Cnidaria</taxon>
        <taxon>Anthozoa</taxon>
        <taxon>Hexacorallia</taxon>
        <taxon>Scleractinia</taxon>
        <taxon>Fungiina</taxon>
        <taxon>Poritidae</taxon>
        <taxon>Porites</taxon>
    </lineage>
</organism>
<protein>
    <recommendedName>
        <fullName evidence="3">Apple domain-containing protein</fullName>
    </recommendedName>
</protein>
<dbReference type="EMBL" id="CALNXI010004205">
    <property type="protein sequence ID" value="CAH3195287.1"/>
    <property type="molecule type" value="Genomic_DNA"/>
</dbReference>
<accession>A0ABN8SVJ8</accession>
<sequence>MGTARNTVPKSTMITNFRALLKTHLLILQWLLYPSFICCFLLFLLCLISPEGVHAQIGEFNTLYHRDLRQDIFVKDDHHYLNVPRVGTYAVYDTLDCTIECLSNPSCFSLNLAASKGVDEKLWCELLSSEKYSNPGEYKRNQSSHHFSIKDSVTLDPFTAERLPLSECLDRLRVTLRLAVMVEHVYQTTNITPLTAVVKTVTSETYAKKLSKDRLALYNSNNVMKLDLDEDAFETPFPKSCKQVYDYYADKSQRSQLVKLFFNSRPTSVLCQIGDFGCGPGGWTPVMKINGGKKTFHFNSKSWTNKQSFNIDGGKTGFDAEETKLPSYWKTSFSKICLGINITGNISFAVIDRQAHSLHSLIGDGQKRKTSLGRKAWKALIGSGGSLQTNCNVEGFNVKGEVMGSGNVGRRARARIGIISNDHDHCIACDSRIGFGTGGAPDDNNVCGNAADGKRNPDNGGKNVKGIGYILVQ</sequence>
<evidence type="ECO:0008006" key="3">
    <source>
        <dbReference type="Google" id="ProtNLM"/>
    </source>
</evidence>
<keyword evidence="2" id="KW-1185">Reference proteome</keyword>
<comment type="caution">
    <text evidence="1">The sequence shown here is derived from an EMBL/GenBank/DDBJ whole genome shotgun (WGS) entry which is preliminary data.</text>
</comment>